<protein>
    <submittedName>
        <fullName evidence="10">MFS transporter</fullName>
    </submittedName>
</protein>
<dbReference type="CDD" id="cd17325">
    <property type="entry name" value="MFS_MdtG_SLC18_like"/>
    <property type="match status" value="1"/>
</dbReference>
<organism evidence="10 11">
    <name type="scientific">Corynebacterium xerosis</name>
    <dbReference type="NCBI Taxonomy" id="1725"/>
    <lineage>
        <taxon>Bacteria</taxon>
        <taxon>Bacillati</taxon>
        <taxon>Actinomycetota</taxon>
        <taxon>Actinomycetes</taxon>
        <taxon>Mycobacteriales</taxon>
        <taxon>Corynebacteriaceae</taxon>
        <taxon>Corynebacterium</taxon>
    </lineage>
</organism>
<feature type="transmembrane region" description="Helical" evidence="7">
    <location>
        <begin position="379"/>
        <end position="398"/>
    </location>
</feature>
<dbReference type="InterPro" id="IPR036259">
    <property type="entry name" value="MFS_trans_sf"/>
</dbReference>
<dbReference type="PROSITE" id="PS50850">
    <property type="entry name" value="MFS"/>
    <property type="match status" value="1"/>
</dbReference>
<evidence type="ECO:0000313" key="10">
    <source>
        <dbReference type="EMBL" id="PMC62827.1"/>
    </source>
</evidence>
<feature type="transmembrane region" description="Helical" evidence="7">
    <location>
        <begin position="58"/>
        <end position="77"/>
    </location>
</feature>
<dbReference type="Gene3D" id="1.20.1250.20">
    <property type="entry name" value="MFS general substrate transporter like domains"/>
    <property type="match status" value="1"/>
</dbReference>
<evidence type="ECO:0000256" key="5">
    <source>
        <dbReference type="ARBA" id="ARBA00022989"/>
    </source>
</evidence>
<dbReference type="RefSeq" id="WP_102212315.1">
    <property type="nucleotide sequence ID" value="NZ_DYUU01000085.1"/>
</dbReference>
<feature type="transmembrane region" description="Helical" evidence="7">
    <location>
        <begin position="179"/>
        <end position="197"/>
    </location>
</feature>
<dbReference type="PANTHER" id="PTHR23517">
    <property type="entry name" value="RESISTANCE PROTEIN MDTM, PUTATIVE-RELATED-RELATED"/>
    <property type="match status" value="1"/>
</dbReference>
<reference evidence="9" key="3">
    <citation type="submission" date="2024-01" db="EMBL/GenBank/DDBJ databases">
        <authorList>
            <person name="De La Cruz K.F."/>
            <person name="Townsend E.C."/>
            <person name="Salamzade R."/>
            <person name="Kalan L.R."/>
        </authorList>
    </citation>
    <scope>NUCLEOTIDE SEQUENCE</scope>
    <source>
        <strain evidence="9">LK2569</strain>
    </source>
</reference>
<evidence type="ECO:0000313" key="12">
    <source>
        <dbReference type="Proteomes" id="UP001558353"/>
    </source>
</evidence>
<feature type="transmembrane region" description="Helical" evidence="7">
    <location>
        <begin position="351"/>
        <end position="373"/>
    </location>
</feature>
<feature type="transmembrane region" description="Helical" evidence="7">
    <location>
        <begin position="149"/>
        <end position="173"/>
    </location>
</feature>
<feature type="transmembrane region" description="Helical" evidence="7">
    <location>
        <begin position="316"/>
        <end position="339"/>
    </location>
</feature>
<reference evidence="10 11" key="1">
    <citation type="submission" date="2017-09" db="EMBL/GenBank/DDBJ databases">
        <title>Bacterial strain isolated from the female urinary microbiota.</title>
        <authorList>
            <person name="Thomas-White K."/>
            <person name="Kumar N."/>
            <person name="Forster S."/>
            <person name="Putonti C."/>
            <person name="Lawley T."/>
            <person name="Wolfe A.J."/>
        </authorList>
    </citation>
    <scope>NUCLEOTIDE SEQUENCE [LARGE SCALE GENOMIC DNA]</scope>
    <source>
        <strain evidence="10 11">UMB0908</strain>
    </source>
</reference>
<dbReference type="SUPFAM" id="SSF103473">
    <property type="entry name" value="MFS general substrate transporter"/>
    <property type="match status" value="1"/>
</dbReference>
<evidence type="ECO:0000256" key="2">
    <source>
        <dbReference type="ARBA" id="ARBA00022448"/>
    </source>
</evidence>
<reference evidence="9 12" key="2">
    <citation type="journal article" date="2024" name="Fungal Genet. Biol.">
        <title>The porcine skin microbiome exhibits broad fungal antagonism.</title>
        <authorList>
            <person name="De La Cruz K.F."/>
            <person name="Townsend E.C."/>
            <person name="Alex Cheong J.Z."/>
            <person name="Salamzade R."/>
            <person name="Liu A."/>
            <person name="Sandstrom S."/>
            <person name="Davila E."/>
            <person name="Huang L."/>
            <person name="Xu K.H."/>
            <person name="Wu S.Y."/>
            <person name="Meudt J.J."/>
            <person name="Shanmuganayagam D."/>
            <person name="Gibson A.L.F."/>
            <person name="Kalan L.R."/>
        </authorList>
    </citation>
    <scope>NUCLEOTIDE SEQUENCE [LARGE SCALE GENOMIC DNA]</scope>
    <source>
        <strain evidence="9 12">LK2569</strain>
    </source>
</reference>
<dbReference type="EMBL" id="JAYWMA010000004">
    <property type="protein sequence ID" value="MEX3528316.1"/>
    <property type="molecule type" value="Genomic_DNA"/>
</dbReference>
<evidence type="ECO:0000313" key="9">
    <source>
        <dbReference type="EMBL" id="MEX3528316.1"/>
    </source>
</evidence>
<dbReference type="InterPro" id="IPR050171">
    <property type="entry name" value="MFS_Transporters"/>
</dbReference>
<evidence type="ECO:0000256" key="1">
    <source>
        <dbReference type="ARBA" id="ARBA00004651"/>
    </source>
</evidence>
<feature type="transmembrane region" description="Helical" evidence="7">
    <location>
        <begin position="115"/>
        <end position="137"/>
    </location>
</feature>
<evidence type="ECO:0000313" key="11">
    <source>
        <dbReference type="Proteomes" id="UP000235363"/>
    </source>
</evidence>
<dbReference type="Gene3D" id="1.20.1720.10">
    <property type="entry name" value="Multidrug resistance protein D"/>
    <property type="match status" value="1"/>
</dbReference>
<accession>A0A2N6T0G9</accession>
<feature type="transmembrane region" description="Helical" evidence="7">
    <location>
        <begin position="259"/>
        <end position="279"/>
    </location>
</feature>
<dbReference type="GO" id="GO:0005886">
    <property type="term" value="C:plasma membrane"/>
    <property type="evidence" value="ECO:0007669"/>
    <property type="project" value="UniProtKB-SubCell"/>
</dbReference>
<dbReference type="InterPro" id="IPR020846">
    <property type="entry name" value="MFS_dom"/>
</dbReference>
<keyword evidence="5 7" id="KW-1133">Transmembrane helix</keyword>
<feature type="transmembrane region" description="Helical" evidence="7">
    <location>
        <begin position="224"/>
        <end position="253"/>
    </location>
</feature>
<name>A0A2N6T0G9_9CORY</name>
<dbReference type="PRINTS" id="PR01035">
    <property type="entry name" value="TCRTETA"/>
</dbReference>
<sequence length="415" mass="43682">MQQKRGGATTPRAPREPKTPIPREIWVLVSAAFVIALGFGLIAPILPQYARSFDVSVFAASFVVSSFSIFRLIFAPTSGRLVDKVGYRYTYLGGLTIVAVSTLLVGVAWDYWSLLVFRALGGIGSTMFTVSAMGLIVRMAPPNIRGKCSSAYGSAFLLGNVFGPLLGAVMAAWGMRAPFFIYGFALVVATLIVAVRLNPEALRQKVPQRTTPVMRFRDAWRDSAYRAALVSGFANGWSNFGIRVAIIPLYAAATFEHGAAVAGLALTAFAVGNVIALQFSGSLSDRIGRRPLIFVGLAINGVATAVVGFMHGDVALLAVSAVAGFGAGMLNPVQQAVLADVIGSDRQGGKVLANFQMAMDLGAISGPLVVGLIVDVWGYQAGFIVCGVITGIAFLGWLGGRETLACVPTSPKPVE</sequence>
<feature type="transmembrane region" description="Helical" evidence="7">
    <location>
        <begin position="25"/>
        <end position="46"/>
    </location>
</feature>
<comment type="caution">
    <text evidence="10">The sequence shown here is derived from an EMBL/GenBank/DDBJ whole genome shotgun (WGS) entry which is preliminary data.</text>
</comment>
<dbReference type="Pfam" id="PF07690">
    <property type="entry name" value="MFS_1"/>
    <property type="match status" value="1"/>
</dbReference>
<proteinExistence type="predicted"/>
<dbReference type="Proteomes" id="UP001558353">
    <property type="component" value="Unassembled WGS sequence"/>
</dbReference>
<gene>
    <name evidence="10" type="ORF">CJ204_03965</name>
    <name evidence="9" type="ORF">VVR64_04435</name>
</gene>
<keyword evidence="3" id="KW-1003">Cell membrane</keyword>
<evidence type="ECO:0000256" key="6">
    <source>
        <dbReference type="ARBA" id="ARBA00023136"/>
    </source>
</evidence>
<feature type="domain" description="Major facilitator superfamily (MFS) profile" evidence="8">
    <location>
        <begin position="24"/>
        <end position="405"/>
    </location>
</feature>
<dbReference type="GO" id="GO:0022857">
    <property type="term" value="F:transmembrane transporter activity"/>
    <property type="evidence" value="ECO:0007669"/>
    <property type="project" value="InterPro"/>
</dbReference>
<evidence type="ECO:0000259" key="8">
    <source>
        <dbReference type="PROSITE" id="PS50850"/>
    </source>
</evidence>
<keyword evidence="2" id="KW-0813">Transport</keyword>
<evidence type="ECO:0000256" key="7">
    <source>
        <dbReference type="SAM" id="Phobius"/>
    </source>
</evidence>
<comment type="subcellular location">
    <subcellularLocation>
        <location evidence="1">Cell membrane</location>
        <topology evidence="1">Multi-pass membrane protein</topology>
    </subcellularLocation>
</comment>
<keyword evidence="6 7" id="KW-0472">Membrane</keyword>
<keyword evidence="4 7" id="KW-0812">Transmembrane</keyword>
<evidence type="ECO:0000256" key="4">
    <source>
        <dbReference type="ARBA" id="ARBA00022692"/>
    </source>
</evidence>
<feature type="transmembrane region" description="Helical" evidence="7">
    <location>
        <begin position="89"/>
        <end position="109"/>
    </location>
</feature>
<dbReference type="EMBL" id="PNHF01000006">
    <property type="protein sequence ID" value="PMC62827.1"/>
    <property type="molecule type" value="Genomic_DNA"/>
</dbReference>
<keyword evidence="12" id="KW-1185">Reference proteome</keyword>
<dbReference type="InterPro" id="IPR011701">
    <property type="entry name" value="MFS"/>
</dbReference>
<dbReference type="AlphaFoldDB" id="A0A2N6T0G9"/>
<dbReference type="Proteomes" id="UP000235363">
    <property type="component" value="Unassembled WGS sequence"/>
</dbReference>
<evidence type="ECO:0000256" key="3">
    <source>
        <dbReference type="ARBA" id="ARBA00022475"/>
    </source>
</evidence>
<dbReference type="InterPro" id="IPR001958">
    <property type="entry name" value="Tet-R_TetA/multi-R_MdtG-like"/>
</dbReference>
<feature type="transmembrane region" description="Helical" evidence="7">
    <location>
        <begin position="291"/>
        <end position="310"/>
    </location>
</feature>